<dbReference type="SUPFAM" id="SSF53822">
    <property type="entry name" value="Periplasmic binding protein-like I"/>
    <property type="match status" value="1"/>
</dbReference>
<dbReference type="PANTHER" id="PTHR46847">
    <property type="entry name" value="D-ALLOSE-BINDING PERIPLASMIC PROTEIN-RELATED"/>
    <property type="match status" value="1"/>
</dbReference>
<reference evidence="5" key="1">
    <citation type="submission" date="2021-12" db="EMBL/GenBank/DDBJ databases">
        <title>Discovery of the Pendulisporaceae a myxobacterial family with distinct sporulation behavior and unique specialized metabolism.</title>
        <authorList>
            <person name="Garcia R."/>
            <person name="Popoff A."/>
            <person name="Bader C.D."/>
            <person name="Loehr J."/>
            <person name="Walesch S."/>
            <person name="Walt C."/>
            <person name="Boldt J."/>
            <person name="Bunk B."/>
            <person name="Haeckl F.J.F.P.J."/>
            <person name="Gunesch A.P."/>
            <person name="Birkelbach J."/>
            <person name="Nuebel U."/>
            <person name="Pietschmann T."/>
            <person name="Bach T."/>
            <person name="Mueller R."/>
        </authorList>
    </citation>
    <scope>NUCLEOTIDE SEQUENCE</scope>
    <source>
        <strain evidence="5">MSr11367</strain>
    </source>
</reference>
<keyword evidence="3" id="KW-0732">Signal</keyword>
<evidence type="ECO:0000313" key="5">
    <source>
        <dbReference type="EMBL" id="WXB03814.1"/>
    </source>
</evidence>
<dbReference type="PANTHER" id="PTHR46847:SF1">
    <property type="entry name" value="D-ALLOSE-BINDING PERIPLASMIC PROTEIN-RELATED"/>
    <property type="match status" value="1"/>
</dbReference>
<dbReference type="Proteomes" id="UP001374803">
    <property type="component" value="Chromosome"/>
</dbReference>
<organism evidence="5 6">
    <name type="scientific">Pendulispora rubella</name>
    <dbReference type="NCBI Taxonomy" id="2741070"/>
    <lineage>
        <taxon>Bacteria</taxon>
        <taxon>Pseudomonadati</taxon>
        <taxon>Myxococcota</taxon>
        <taxon>Myxococcia</taxon>
        <taxon>Myxococcales</taxon>
        <taxon>Sorangiineae</taxon>
        <taxon>Pendulisporaceae</taxon>
        <taxon>Pendulispora</taxon>
    </lineage>
</organism>
<evidence type="ECO:0000313" key="6">
    <source>
        <dbReference type="Proteomes" id="UP001374803"/>
    </source>
</evidence>
<feature type="domain" description="Periplasmic binding protein" evidence="4">
    <location>
        <begin position="61"/>
        <end position="317"/>
    </location>
</feature>
<sequence length="352" mass="36954">MLAHRRILLTAFASFAIMGCDKAPAKGSPQGERVAATAASATNGANAATEEKGAPGKPVKVAFSAPGADHGWLAAIVKNAREEAKRLGDVTLEVSEGATDPASQASQIDALVAGKPDVLVVLPTDGQALTPAAQAAMRARIPVVAVDRELSSPSAYRTWIGGDNYGIGFSAGNYIAEQLDCKGNVVEIQGIAGISVTELRTKGFNEAIKRCNNGIQVVARQAANFLPDKGLEVMEAILQAQKKIDAVYTHDDDMAMGVVAAIQNAKRDKEMFVTGAGGSKRAMDLVKNGGLYRATFLYNPSMAASAIRLARLIGQGKGLRDLTEPEVPSRIQVPATAVTKENVNSFLSFGYE</sequence>
<dbReference type="InterPro" id="IPR028082">
    <property type="entry name" value="Peripla_BP_I"/>
</dbReference>
<comment type="similarity">
    <text evidence="2">Belongs to the bacterial solute-binding protein 2 family.</text>
</comment>
<accession>A0ABZ2KYR4</accession>
<proteinExistence type="inferred from homology"/>
<evidence type="ECO:0000256" key="1">
    <source>
        <dbReference type="ARBA" id="ARBA00004196"/>
    </source>
</evidence>
<gene>
    <name evidence="5" type="ORF">LVJ94_43780</name>
</gene>
<name>A0ABZ2KYR4_9BACT</name>
<dbReference type="PROSITE" id="PS51257">
    <property type="entry name" value="PROKAR_LIPOPROTEIN"/>
    <property type="match status" value="1"/>
</dbReference>
<dbReference type="InterPro" id="IPR025997">
    <property type="entry name" value="SBP_2_dom"/>
</dbReference>
<dbReference type="Gene3D" id="3.40.50.2300">
    <property type="match status" value="2"/>
</dbReference>
<dbReference type="EMBL" id="CP089983">
    <property type="protein sequence ID" value="WXB03814.1"/>
    <property type="molecule type" value="Genomic_DNA"/>
</dbReference>
<dbReference type="RefSeq" id="WP_394833449.1">
    <property type="nucleotide sequence ID" value="NZ_CP089929.1"/>
</dbReference>
<evidence type="ECO:0000256" key="3">
    <source>
        <dbReference type="ARBA" id="ARBA00022729"/>
    </source>
</evidence>
<protein>
    <submittedName>
        <fullName evidence="5">Substrate-binding domain-containing protein</fullName>
    </submittedName>
</protein>
<dbReference type="Pfam" id="PF13407">
    <property type="entry name" value="Peripla_BP_4"/>
    <property type="match status" value="1"/>
</dbReference>
<evidence type="ECO:0000256" key="2">
    <source>
        <dbReference type="ARBA" id="ARBA00007639"/>
    </source>
</evidence>
<comment type="subcellular location">
    <subcellularLocation>
        <location evidence="1">Cell envelope</location>
    </subcellularLocation>
</comment>
<evidence type="ECO:0000259" key="4">
    <source>
        <dbReference type="Pfam" id="PF13407"/>
    </source>
</evidence>
<keyword evidence="6" id="KW-1185">Reference proteome</keyword>